<accession>A0ABT4K726</accession>
<dbReference type="Proteomes" id="UP001527392">
    <property type="component" value="Unassembled WGS sequence"/>
</dbReference>
<comment type="caution">
    <text evidence="3">The sequence shown here is derived from an EMBL/GenBank/DDBJ whole genome shotgun (WGS) entry which is preliminary data.</text>
</comment>
<evidence type="ECO:0000313" key="3">
    <source>
        <dbReference type="EMBL" id="MCZ3781409.1"/>
    </source>
</evidence>
<dbReference type="Pfam" id="PF01381">
    <property type="entry name" value="HTH_3"/>
    <property type="match status" value="1"/>
</dbReference>
<dbReference type="EMBL" id="JAKHMS010000007">
    <property type="protein sequence ID" value="MCZ3781409.1"/>
    <property type="molecule type" value="Genomic_DNA"/>
</dbReference>
<sequence length="108" mass="12124">MSGFSNRLQILRDSKGWTKTYVAKHLGIKMQTYANYEYGLHEPDLDLAKNIANLYGVTTDYLISGKSAQTDDGKTADLADDDVIFTYQGKPLSEEDKALIKRLMNGKE</sequence>
<dbReference type="SUPFAM" id="SSF47413">
    <property type="entry name" value="lambda repressor-like DNA-binding domains"/>
    <property type="match status" value="1"/>
</dbReference>
<gene>
    <name evidence="3" type="ORF">L2504_04530</name>
</gene>
<dbReference type="SMART" id="SM00530">
    <property type="entry name" value="HTH_XRE"/>
    <property type="match status" value="1"/>
</dbReference>
<keyword evidence="4" id="KW-1185">Reference proteome</keyword>
<dbReference type="RefSeq" id="WP_269257311.1">
    <property type="nucleotide sequence ID" value="NZ_JAKHMK010000006.1"/>
</dbReference>
<protein>
    <submittedName>
        <fullName evidence="3">Helix-turn-helix domain-containing protein</fullName>
    </submittedName>
</protein>
<dbReference type="InterPro" id="IPR001387">
    <property type="entry name" value="Cro/C1-type_HTH"/>
</dbReference>
<evidence type="ECO:0000259" key="2">
    <source>
        <dbReference type="PROSITE" id="PS50943"/>
    </source>
</evidence>
<dbReference type="PROSITE" id="PS50943">
    <property type="entry name" value="HTH_CROC1"/>
    <property type="match status" value="1"/>
</dbReference>
<name>A0ABT4K726_9LACO</name>
<keyword evidence="1" id="KW-0238">DNA-binding</keyword>
<organism evidence="3 4">
    <name type="scientific">Limosilactobacillus vaginalis</name>
    <dbReference type="NCBI Taxonomy" id="1633"/>
    <lineage>
        <taxon>Bacteria</taxon>
        <taxon>Bacillati</taxon>
        <taxon>Bacillota</taxon>
        <taxon>Bacilli</taxon>
        <taxon>Lactobacillales</taxon>
        <taxon>Lactobacillaceae</taxon>
        <taxon>Limosilactobacillus</taxon>
    </lineage>
</organism>
<dbReference type="CDD" id="cd00093">
    <property type="entry name" value="HTH_XRE"/>
    <property type="match status" value="1"/>
</dbReference>
<dbReference type="PANTHER" id="PTHR46558">
    <property type="entry name" value="TRACRIPTIONAL REGULATORY PROTEIN-RELATED-RELATED"/>
    <property type="match status" value="1"/>
</dbReference>
<feature type="domain" description="HTH cro/C1-type" evidence="2">
    <location>
        <begin position="8"/>
        <end position="62"/>
    </location>
</feature>
<dbReference type="InterPro" id="IPR010982">
    <property type="entry name" value="Lambda_DNA-bd_dom_sf"/>
</dbReference>
<evidence type="ECO:0000256" key="1">
    <source>
        <dbReference type="ARBA" id="ARBA00023125"/>
    </source>
</evidence>
<evidence type="ECO:0000313" key="4">
    <source>
        <dbReference type="Proteomes" id="UP001527392"/>
    </source>
</evidence>
<dbReference type="PANTHER" id="PTHR46558:SF11">
    <property type="entry name" value="HTH-TYPE TRANSCRIPTIONAL REGULATOR XRE"/>
    <property type="match status" value="1"/>
</dbReference>
<dbReference type="Gene3D" id="1.10.260.40">
    <property type="entry name" value="lambda repressor-like DNA-binding domains"/>
    <property type="match status" value="1"/>
</dbReference>
<reference evidence="3 4" key="1">
    <citation type="submission" date="2022-01" db="EMBL/GenBank/DDBJ databases">
        <title>VMRC isolate genome collection.</title>
        <authorList>
            <person name="France M."/>
            <person name="Rutt L."/>
            <person name="Humphrys M."/>
            <person name="Ravel J."/>
        </authorList>
    </citation>
    <scope>NUCLEOTIDE SEQUENCE [LARGE SCALE GENOMIC DNA]</scope>
    <source>
        <strain evidence="3 4">C0030B4</strain>
    </source>
</reference>
<proteinExistence type="predicted"/>